<evidence type="ECO:0000256" key="5">
    <source>
        <dbReference type="ARBA" id="ARBA00022989"/>
    </source>
</evidence>
<protein>
    <submittedName>
        <fullName evidence="10">Cation diffusion facilitator family transporter</fullName>
    </submittedName>
</protein>
<evidence type="ECO:0000256" key="4">
    <source>
        <dbReference type="ARBA" id="ARBA00022692"/>
    </source>
</evidence>
<dbReference type="STRING" id="1640674.SAMN05216323_100664"/>
<dbReference type="InterPro" id="IPR002524">
    <property type="entry name" value="Cation_efflux"/>
</dbReference>
<feature type="domain" description="Cation efflux protein transmembrane" evidence="8">
    <location>
        <begin position="14"/>
        <end position="206"/>
    </location>
</feature>
<evidence type="ECO:0000313" key="10">
    <source>
        <dbReference type="EMBL" id="SDB88779.1"/>
    </source>
</evidence>
<dbReference type="Gene3D" id="1.20.1510.10">
    <property type="entry name" value="Cation efflux protein transmembrane domain"/>
    <property type="match status" value="1"/>
</dbReference>
<dbReference type="GO" id="GO:0015086">
    <property type="term" value="F:cadmium ion transmembrane transporter activity"/>
    <property type="evidence" value="ECO:0007669"/>
    <property type="project" value="TreeGrafter"/>
</dbReference>
<dbReference type="SUPFAM" id="SSF161111">
    <property type="entry name" value="Cation efflux protein transmembrane domain-like"/>
    <property type="match status" value="1"/>
</dbReference>
<dbReference type="Pfam" id="PF16916">
    <property type="entry name" value="ZT_dimer"/>
    <property type="match status" value="1"/>
</dbReference>
<dbReference type="InterPro" id="IPR027469">
    <property type="entry name" value="Cation_efflux_TMD_sf"/>
</dbReference>
<feature type="transmembrane region" description="Helical" evidence="7">
    <location>
        <begin position="84"/>
        <end position="101"/>
    </location>
</feature>
<dbReference type="GO" id="GO:0005886">
    <property type="term" value="C:plasma membrane"/>
    <property type="evidence" value="ECO:0007669"/>
    <property type="project" value="TreeGrafter"/>
</dbReference>
<reference evidence="10 11" key="1">
    <citation type="submission" date="2016-09" db="EMBL/GenBank/DDBJ databases">
        <authorList>
            <person name="Capua I."/>
            <person name="De Benedictis P."/>
            <person name="Joannis T."/>
            <person name="Lombin L.H."/>
            <person name="Cattoli G."/>
        </authorList>
    </citation>
    <scope>NUCLEOTIDE SEQUENCE [LARGE SCALE GENOMIC DNA]</scope>
    <source>
        <strain evidence="10 11">A7P-90m</strain>
    </source>
</reference>
<evidence type="ECO:0000259" key="8">
    <source>
        <dbReference type="Pfam" id="PF01545"/>
    </source>
</evidence>
<dbReference type="Pfam" id="PF01545">
    <property type="entry name" value="Cation_efflux"/>
    <property type="match status" value="1"/>
</dbReference>
<name>A0A1G6H3C8_9BACT</name>
<dbReference type="RefSeq" id="WP_092435557.1">
    <property type="nucleotide sequence ID" value="NZ_FMYP01000006.1"/>
</dbReference>
<dbReference type="InterPro" id="IPR027470">
    <property type="entry name" value="Cation_efflux_CTD"/>
</dbReference>
<dbReference type="Proteomes" id="UP000199452">
    <property type="component" value="Unassembled WGS sequence"/>
</dbReference>
<dbReference type="SUPFAM" id="SSF160240">
    <property type="entry name" value="Cation efflux protein cytoplasmic domain-like"/>
    <property type="match status" value="1"/>
</dbReference>
<keyword evidence="11" id="KW-1185">Reference proteome</keyword>
<proteinExistence type="inferred from homology"/>
<feature type="transmembrane region" description="Helical" evidence="7">
    <location>
        <begin position="113"/>
        <end position="136"/>
    </location>
</feature>
<evidence type="ECO:0000256" key="7">
    <source>
        <dbReference type="SAM" id="Phobius"/>
    </source>
</evidence>
<sequence length="325" mass="36299">MAEPNHLKFKVQRIIAISSVLLLIGKLIAYQLTNSVGVLTDALESIVNVTAGFISLFSIYIALKPKDQSHPYGHGKAEQLSASTEGILIFLAGVMIIFEAVKRLFVPAQIERLDIGIIIVAIAGLINYGLGYYSIFIGKKHNSMALVAGGRHLHSDTYSSIGLVIGLILLYVTRIAWLDSAIAIIFGLIIIFTGVKILKETVANLMDEADFKEIDKLATILWEHKNESWIEVHNLKVVKYGDLHHVDCDITLPWYLNIKDAHQESDALMNVITQHYSSNVDVSVHTDACNDTLCHCCTLYTCSVRVHPFEKEIRWSKEDIIAEKW</sequence>
<keyword evidence="6 7" id="KW-0472">Membrane</keyword>
<keyword evidence="3" id="KW-0813">Transport</keyword>
<keyword evidence="4 7" id="KW-0812">Transmembrane</keyword>
<gene>
    <name evidence="10" type="ORF">SAMN05216323_100664</name>
</gene>
<keyword evidence="5 7" id="KW-1133">Transmembrane helix</keyword>
<dbReference type="AlphaFoldDB" id="A0A1G6H3C8"/>
<dbReference type="EMBL" id="FMYP01000006">
    <property type="protein sequence ID" value="SDB88779.1"/>
    <property type="molecule type" value="Genomic_DNA"/>
</dbReference>
<dbReference type="InterPro" id="IPR050291">
    <property type="entry name" value="CDF_Transporter"/>
</dbReference>
<feature type="transmembrane region" description="Helical" evidence="7">
    <location>
        <begin position="157"/>
        <end position="175"/>
    </location>
</feature>
<dbReference type="GO" id="GO:0015093">
    <property type="term" value="F:ferrous iron transmembrane transporter activity"/>
    <property type="evidence" value="ECO:0007669"/>
    <property type="project" value="TreeGrafter"/>
</dbReference>
<evidence type="ECO:0000256" key="6">
    <source>
        <dbReference type="ARBA" id="ARBA00023136"/>
    </source>
</evidence>
<dbReference type="GO" id="GO:0015341">
    <property type="term" value="F:zinc efflux antiporter activity"/>
    <property type="evidence" value="ECO:0007669"/>
    <property type="project" value="TreeGrafter"/>
</dbReference>
<dbReference type="GO" id="GO:0006882">
    <property type="term" value="P:intracellular zinc ion homeostasis"/>
    <property type="evidence" value="ECO:0007669"/>
    <property type="project" value="TreeGrafter"/>
</dbReference>
<dbReference type="InterPro" id="IPR058533">
    <property type="entry name" value="Cation_efflux_TM"/>
</dbReference>
<feature type="transmembrane region" description="Helical" evidence="7">
    <location>
        <begin position="181"/>
        <end position="198"/>
    </location>
</feature>
<dbReference type="Gene3D" id="3.30.70.1350">
    <property type="entry name" value="Cation efflux protein, cytoplasmic domain"/>
    <property type="match status" value="1"/>
</dbReference>
<dbReference type="PANTHER" id="PTHR43840:SF15">
    <property type="entry name" value="MITOCHONDRIAL METAL TRANSPORTER 1-RELATED"/>
    <property type="match status" value="1"/>
</dbReference>
<evidence type="ECO:0000256" key="1">
    <source>
        <dbReference type="ARBA" id="ARBA00004141"/>
    </source>
</evidence>
<evidence type="ECO:0000256" key="2">
    <source>
        <dbReference type="ARBA" id="ARBA00008114"/>
    </source>
</evidence>
<comment type="subcellular location">
    <subcellularLocation>
        <location evidence="1">Membrane</location>
        <topology evidence="1">Multi-pass membrane protein</topology>
    </subcellularLocation>
</comment>
<dbReference type="PANTHER" id="PTHR43840">
    <property type="entry name" value="MITOCHONDRIAL METAL TRANSPORTER 1-RELATED"/>
    <property type="match status" value="1"/>
</dbReference>
<evidence type="ECO:0000256" key="3">
    <source>
        <dbReference type="ARBA" id="ARBA00022448"/>
    </source>
</evidence>
<dbReference type="NCBIfam" id="TIGR01297">
    <property type="entry name" value="CDF"/>
    <property type="match status" value="1"/>
</dbReference>
<dbReference type="InterPro" id="IPR036837">
    <property type="entry name" value="Cation_efflux_CTD_sf"/>
</dbReference>
<evidence type="ECO:0000313" key="11">
    <source>
        <dbReference type="Proteomes" id="UP000199452"/>
    </source>
</evidence>
<evidence type="ECO:0000259" key="9">
    <source>
        <dbReference type="Pfam" id="PF16916"/>
    </source>
</evidence>
<feature type="transmembrane region" description="Helical" evidence="7">
    <location>
        <begin position="45"/>
        <end position="63"/>
    </location>
</feature>
<organism evidence="10 11">
    <name type="scientific">Williamwhitmania taraxaci</name>
    <dbReference type="NCBI Taxonomy" id="1640674"/>
    <lineage>
        <taxon>Bacteria</taxon>
        <taxon>Pseudomonadati</taxon>
        <taxon>Bacteroidota</taxon>
        <taxon>Bacteroidia</taxon>
        <taxon>Bacteroidales</taxon>
        <taxon>Williamwhitmaniaceae</taxon>
        <taxon>Williamwhitmania</taxon>
    </lineage>
</organism>
<accession>A0A1G6H3C8</accession>
<feature type="domain" description="Cation efflux protein cytoplasmic" evidence="9">
    <location>
        <begin position="213"/>
        <end position="288"/>
    </location>
</feature>
<comment type="similarity">
    <text evidence="2">Belongs to the cation diffusion facilitator (CDF) transporter (TC 2.A.4) family.</text>
</comment>
<dbReference type="OrthoDB" id="9806522at2"/>